<accession>A0ABQ7HXC4</accession>
<dbReference type="InterPro" id="IPR027417">
    <property type="entry name" value="P-loop_NTPase"/>
</dbReference>
<sequence length="194" mass="21800">MSQLIFRYGTVSSTKTLGLLAIAHANKRQGKNTMLMKPDIDTRYAIDVIKSRAGVEATVHCVITKQTDLVKDVSYDNVEIVLVDEAQFLSPRHINQLREVTMKHAIIVICFGLKADFKGQLFPGSKRLFELSDEIEEIKSTCHFCLSKSSQNLKHNDGKPVVDGDSIEIGSEELYLPVCFKCYYNKTGNLDLNK</sequence>
<evidence type="ECO:0000313" key="10">
    <source>
        <dbReference type="EMBL" id="KAF7682816.1"/>
    </source>
</evidence>
<organism evidence="10 11">
    <name type="scientific">Astathelohania contejeani</name>
    <dbReference type="NCBI Taxonomy" id="164912"/>
    <lineage>
        <taxon>Eukaryota</taxon>
        <taxon>Fungi</taxon>
        <taxon>Fungi incertae sedis</taxon>
        <taxon>Microsporidia</taxon>
        <taxon>Astathelohaniidae</taxon>
        <taxon>Astathelohania</taxon>
    </lineage>
</organism>
<evidence type="ECO:0000256" key="1">
    <source>
        <dbReference type="ARBA" id="ARBA00007587"/>
    </source>
</evidence>
<dbReference type="EC" id="2.7.1.21" evidence="2 8"/>
<evidence type="ECO:0000256" key="3">
    <source>
        <dbReference type="ARBA" id="ARBA00022634"/>
    </source>
</evidence>
<keyword evidence="11" id="KW-1185">Reference proteome</keyword>
<dbReference type="PIRSF" id="PIRSF035805">
    <property type="entry name" value="TK_cell"/>
    <property type="match status" value="1"/>
</dbReference>
<proteinExistence type="inferred from homology"/>
<dbReference type="GO" id="GO:0016301">
    <property type="term" value="F:kinase activity"/>
    <property type="evidence" value="ECO:0007669"/>
    <property type="project" value="UniProtKB-KW"/>
</dbReference>
<keyword evidence="3 8" id="KW-0237">DNA synthesis</keyword>
<dbReference type="SUPFAM" id="SSF57716">
    <property type="entry name" value="Glucocorticoid receptor-like (DNA-binding domain)"/>
    <property type="match status" value="1"/>
</dbReference>
<comment type="caution">
    <text evidence="10">The sequence shown here is derived from an EMBL/GenBank/DDBJ whole genome shotgun (WGS) entry which is preliminary data.</text>
</comment>
<dbReference type="InterPro" id="IPR001267">
    <property type="entry name" value="Thymidine_kinase"/>
</dbReference>
<evidence type="ECO:0000256" key="7">
    <source>
        <dbReference type="ARBA" id="ARBA00022840"/>
    </source>
</evidence>
<evidence type="ECO:0000256" key="4">
    <source>
        <dbReference type="ARBA" id="ARBA00022679"/>
    </source>
</evidence>
<dbReference type="Pfam" id="PF00265">
    <property type="entry name" value="TK"/>
    <property type="match status" value="1"/>
</dbReference>
<evidence type="ECO:0000256" key="5">
    <source>
        <dbReference type="ARBA" id="ARBA00022741"/>
    </source>
</evidence>
<dbReference type="EMBL" id="SBIQ01000176">
    <property type="protein sequence ID" value="KAF7682816.1"/>
    <property type="molecule type" value="Genomic_DNA"/>
</dbReference>
<dbReference type="Gene3D" id="3.40.50.300">
    <property type="entry name" value="P-loop containing nucleotide triphosphate hydrolases"/>
    <property type="match status" value="1"/>
</dbReference>
<comment type="catalytic activity">
    <reaction evidence="8">
        <text>thymidine + ATP = dTMP + ADP + H(+)</text>
        <dbReference type="Rhea" id="RHEA:19129"/>
        <dbReference type="ChEBI" id="CHEBI:15378"/>
        <dbReference type="ChEBI" id="CHEBI:17748"/>
        <dbReference type="ChEBI" id="CHEBI:30616"/>
        <dbReference type="ChEBI" id="CHEBI:63528"/>
        <dbReference type="ChEBI" id="CHEBI:456216"/>
        <dbReference type="EC" id="2.7.1.21"/>
    </reaction>
</comment>
<keyword evidence="4 8" id="KW-0808">Transferase</keyword>
<dbReference type="Proteomes" id="UP001516464">
    <property type="component" value="Unassembled WGS sequence"/>
</dbReference>
<gene>
    <name evidence="10" type="primary">tdk_1</name>
    <name evidence="10" type="ORF">TCON_1978</name>
</gene>
<evidence type="ECO:0000256" key="2">
    <source>
        <dbReference type="ARBA" id="ARBA00012118"/>
    </source>
</evidence>
<dbReference type="PANTHER" id="PTHR11441:SF0">
    <property type="entry name" value="THYMIDINE KINASE, CYTOSOLIC"/>
    <property type="match status" value="1"/>
</dbReference>
<dbReference type="Gene3D" id="3.30.60.20">
    <property type="match status" value="1"/>
</dbReference>
<keyword evidence="7 8" id="KW-0067">ATP-binding</keyword>
<name>A0ABQ7HXC4_9MICR</name>
<keyword evidence="5 8" id="KW-0547">Nucleotide-binding</keyword>
<dbReference type="PANTHER" id="PTHR11441">
    <property type="entry name" value="THYMIDINE KINASE"/>
    <property type="match status" value="1"/>
</dbReference>
<protein>
    <recommendedName>
        <fullName evidence="2 8">Thymidine kinase</fullName>
        <ecNumber evidence="2 8">2.7.1.21</ecNumber>
    </recommendedName>
</protein>
<evidence type="ECO:0000256" key="8">
    <source>
        <dbReference type="RuleBase" id="RU000544"/>
    </source>
</evidence>
<dbReference type="SUPFAM" id="SSF52540">
    <property type="entry name" value="P-loop containing nucleoside triphosphate hydrolases"/>
    <property type="match status" value="1"/>
</dbReference>
<reference evidence="10 11" key="1">
    <citation type="submission" date="2019-01" db="EMBL/GenBank/DDBJ databases">
        <title>Genomes sequencing and comparative genomics of infectious freshwater microsporidia, Cucumispora dikerogammari and Thelohania contejeani.</title>
        <authorList>
            <person name="Cormier A."/>
            <person name="Giraud I."/>
            <person name="Wattier R."/>
            <person name="Teixeira M."/>
            <person name="Grandjean F."/>
            <person name="Rigaud T."/>
            <person name="Cordaux R."/>
        </authorList>
    </citation>
    <scope>NUCLEOTIDE SEQUENCE [LARGE SCALE GENOMIC DNA]</scope>
    <source>
        <strain evidence="10">T1</strain>
        <tissue evidence="10">Spores</tissue>
    </source>
</reference>
<evidence type="ECO:0000256" key="6">
    <source>
        <dbReference type="ARBA" id="ARBA00022777"/>
    </source>
</evidence>
<evidence type="ECO:0000313" key="11">
    <source>
        <dbReference type="Proteomes" id="UP001516464"/>
    </source>
</evidence>
<keyword evidence="6 8" id="KW-0418">Kinase</keyword>
<comment type="similarity">
    <text evidence="1 9">Belongs to the thymidine kinase family.</text>
</comment>
<evidence type="ECO:0000256" key="9">
    <source>
        <dbReference type="RuleBase" id="RU004165"/>
    </source>
</evidence>